<protein>
    <recommendedName>
        <fullName evidence="7">DUF4371 domain-containing protein</fullName>
    </recommendedName>
</protein>
<dbReference type="OrthoDB" id="1607513at2759"/>
<sequence>AHHAYISLTVHYIDSNFCLHSNLLESKEFSDSHTGEHIAEELKEVLEDWKLSLDGLTAFTTDNAANVSALDCLPCPRLPSLSHCLNLAVQRACSVPQISKAIARCRCLVSHFHHSSKSVNLLKQKQEILHHLMQNLIQDVSTR</sequence>
<keyword evidence="3" id="KW-0863">Zinc-finger</keyword>
<dbReference type="InParanoid" id="A0A1X7TK91"/>
<dbReference type="PANTHER" id="PTHR46481:SF10">
    <property type="entry name" value="ZINC FINGER BED DOMAIN-CONTAINING PROTEIN 39"/>
    <property type="match status" value="1"/>
</dbReference>
<proteinExistence type="predicted"/>
<keyword evidence="2" id="KW-0479">Metal-binding</keyword>
<reference evidence="6" key="1">
    <citation type="submission" date="2017-05" db="UniProtKB">
        <authorList>
            <consortium name="EnsemblMetazoa"/>
        </authorList>
    </citation>
    <scope>IDENTIFICATION</scope>
</reference>
<evidence type="ECO:0000256" key="5">
    <source>
        <dbReference type="ARBA" id="ARBA00023242"/>
    </source>
</evidence>
<accession>A0A1X7TK91</accession>
<dbReference type="AlphaFoldDB" id="A0A1X7TK91"/>
<evidence type="ECO:0000256" key="2">
    <source>
        <dbReference type="ARBA" id="ARBA00022723"/>
    </source>
</evidence>
<dbReference type="PANTHER" id="PTHR46481">
    <property type="entry name" value="ZINC FINGER BED DOMAIN-CONTAINING PROTEIN 4"/>
    <property type="match status" value="1"/>
</dbReference>
<evidence type="ECO:0000313" key="6">
    <source>
        <dbReference type="EnsemblMetazoa" id="Aqu2.1.15000_001"/>
    </source>
</evidence>
<dbReference type="eggNOG" id="KOG1121">
    <property type="taxonomic scope" value="Eukaryota"/>
</dbReference>
<name>A0A1X7TK91_AMPQE</name>
<dbReference type="GO" id="GO:0008270">
    <property type="term" value="F:zinc ion binding"/>
    <property type="evidence" value="ECO:0007669"/>
    <property type="project" value="UniProtKB-KW"/>
</dbReference>
<dbReference type="EnsemblMetazoa" id="Aqu2.1.15000_001">
    <property type="protein sequence ID" value="Aqu2.1.15000_001"/>
    <property type="gene ID" value="Aqu2.1.15000"/>
</dbReference>
<dbReference type="STRING" id="400682.A0A1X7TK91"/>
<dbReference type="SUPFAM" id="SSF53098">
    <property type="entry name" value="Ribonuclease H-like"/>
    <property type="match status" value="1"/>
</dbReference>
<evidence type="ECO:0000256" key="4">
    <source>
        <dbReference type="ARBA" id="ARBA00022833"/>
    </source>
</evidence>
<keyword evidence="5" id="KW-0539">Nucleus</keyword>
<evidence type="ECO:0000256" key="3">
    <source>
        <dbReference type="ARBA" id="ARBA00022771"/>
    </source>
</evidence>
<keyword evidence="4" id="KW-0862">Zinc</keyword>
<dbReference type="InterPro" id="IPR012337">
    <property type="entry name" value="RNaseH-like_sf"/>
</dbReference>
<dbReference type="GO" id="GO:0005634">
    <property type="term" value="C:nucleus"/>
    <property type="evidence" value="ECO:0007669"/>
    <property type="project" value="UniProtKB-SubCell"/>
</dbReference>
<dbReference type="InterPro" id="IPR052035">
    <property type="entry name" value="ZnF_BED_domain_contain"/>
</dbReference>
<evidence type="ECO:0000256" key="1">
    <source>
        <dbReference type="ARBA" id="ARBA00004123"/>
    </source>
</evidence>
<evidence type="ECO:0008006" key="7">
    <source>
        <dbReference type="Google" id="ProtNLM"/>
    </source>
</evidence>
<comment type="subcellular location">
    <subcellularLocation>
        <location evidence="1">Nucleus</location>
    </subcellularLocation>
</comment>
<organism evidence="6">
    <name type="scientific">Amphimedon queenslandica</name>
    <name type="common">Sponge</name>
    <dbReference type="NCBI Taxonomy" id="400682"/>
    <lineage>
        <taxon>Eukaryota</taxon>
        <taxon>Metazoa</taxon>
        <taxon>Porifera</taxon>
        <taxon>Demospongiae</taxon>
        <taxon>Heteroscleromorpha</taxon>
        <taxon>Haplosclerida</taxon>
        <taxon>Niphatidae</taxon>
        <taxon>Amphimedon</taxon>
    </lineage>
</organism>